<keyword evidence="2" id="KW-1185">Reference proteome</keyword>
<dbReference type="AlphaFoldDB" id="A0AAN8X0J0"/>
<reference evidence="1 2" key="1">
    <citation type="submission" date="2023-11" db="EMBL/GenBank/DDBJ databases">
        <title>Halocaridina rubra genome assembly.</title>
        <authorList>
            <person name="Smith C."/>
        </authorList>
    </citation>
    <scope>NUCLEOTIDE SEQUENCE [LARGE SCALE GENOMIC DNA]</scope>
    <source>
        <strain evidence="1">EP-1</strain>
        <tissue evidence="1">Whole</tissue>
    </source>
</reference>
<comment type="caution">
    <text evidence="1">The sequence shown here is derived from an EMBL/GenBank/DDBJ whole genome shotgun (WGS) entry which is preliminary data.</text>
</comment>
<accession>A0AAN8X0J0</accession>
<protein>
    <submittedName>
        <fullName evidence="1">Uncharacterized protein</fullName>
    </submittedName>
</protein>
<organism evidence="1 2">
    <name type="scientific">Halocaridina rubra</name>
    <name type="common">Hawaiian red shrimp</name>
    <dbReference type="NCBI Taxonomy" id="373956"/>
    <lineage>
        <taxon>Eukaryota</taxon>
        <taxon>Metazoa</taxon>
        <taxon>Ecdysozoa</taxon>
        <taxon>Arthropoda</taxon>
        <taxon>Crustacea</taxon>
        <taxon>Multicrustacea</taxon>
        <taxon>Malacostraca</taxon>
        <taxon>Eumalacostraca</taxon>
        <taxon>Eucarida</taxon>
        <taxon>Decapoda</taxon>
        <taxon>Pleocyemata</taxon>
        <taxon>Caridea</taxon>
        <taxon>Atyoidea</taxon>
        <taxon>Atyidae</taxon>
        <taxon>Halocaridina</taxon>
    </lineage>
</organism>
<name>A0AAN8X0J0_HALRR</name>
<dbReference type="EMBL" id="JAXCGZ010011941">
    <property type="protein sequence ID" value="KAK7073916.1"/>
    <property type="molecule type" value="Genomic_DNA"/>
</dbReference>
<evidence type="ECO:0000313" key="2">
    <source>
        <dbReference type="Proteomes" id="UP001381693"/>
    </source>
</evidence>
<proteinExistence type="predicted"/>
<gene>
    <name evidence="1" type="ORF">SK128_025572</name>
</gene>
<sequence>MTRLELVQGKIPYIPCKVKHYDRDNFGSCCRRRKHSGASNWIAFLGDSNVRNKALEMLDFLPKNLTYRYFLGDLEVSKEEMYVGLTYHTERPPTFDIFGYIPSDEVSVNSVYIKNGNHDIHVSTNGKNPIASNMSTEAGCKVLSNQSKSSQYTYYSDYLALSDTRTAKFTPERESVIKYNYSNNALTEKDIPTPEYEIRISMVWAPSGWSNLSTIQEWTYGESCPDVLLQQYGNLFQNSLGNALQDLSHGHLSSSLSELEVETEPTVGCSKPSTNKHRSFSMCCCTLYLEEM</sequence>
<evidence type="ECO:0000313" key="1">
    <source>
        <dbReference type="EMBL" id="KAK7073916.1"/>
    </source>
</evidence>
<dbReference type="Proteomes" id="UP001381693">
    <property type="component" value="Unassembled WGS sequence"/>
</dbReference>